<proteinExistence type="predicted"/>
<reference evidence="2 3" key="1">
    <citation type="submission" date="2016-10" db="EMBL/GenBank/DDBJ databases">
        <title>Paenibacillus species isolates.</title>
        <authorList>
            <person name="Beno S.M."/>
        </authorList>
    </citation>
    <scope>NUCLEOTIDE SEQUENCE [LARGE SCALE GENOMIC DNA]</scope>
    <source>
        <strain evidence="2 3">FSL H7-0918</strain>
    </source>
</reference>
<dbReference type="InterPro" id="IPR010093">
    <property type="entry name" value="SinI_DNA-bd"/>
</dbReference>
<feature type="domain" description="Helix-turn-helix" evidence="1">
    <location>
        <begin position="10"/>
        <end position="58"/>
    </location>
</feature>
<dbReference type="Pfam" id="PF12728">
    <property type="entry name" value="HTH_17"/>
    <property type="match status" value="1"/>
</dbReference>
<dbReference type="RefSeq" id="WP_076138848.1">
    <property type="nucleotide sequence ID" value="NZ_MKQL01000006.1"/>
</dbReference>
<dbReference type="EMBL" id="MPTO01000048">
    <property type="protein sequence ID" value="OME10411.1"/>
    <property type="molecule type" value="Genomic_DNA"/>
</dbReference>
<dbReference type="InterPro" id="IPR036388">
    <property type="entry name" value="WH-like_DNA-bd_sf"/>
</dbReference>
<sequence>MEIETLPEICTPEEVAEYLNVARSTIYAWCASGDLPSIKMRKVIRIRKAALLEWIAEHERASCSSQV</sequence>
<organism evidence="2 3">
    <name type="scientific">Paenibacillus odorifer</name>
    <dbReference type="NCBI Taxonomy" id="189426"/>
    <lineage>
        <taxon>Bacteria</taxon>
        <taxon>Bacillati</taxon>
        <taxon>Bacillota</taxon>
        <taxon>Bacilli</taxon>
        <taxon>Bacillales</taxon>
        <taxon>Paenibacillaceae</taxon>
        <taxon>Paenibacillus</taxon>
    </lineage>
</organism>
<evidence type="ECO:0000313" key="2">
    <source>
        <dbReference type="EMBL" id="OME10411.1"/>
    </source>
</evidence>
<gene>
    <name evidence="2" type="ORF">BSK47_30770</name>
</gene>
<dbReference type="Proteomes" id="UP000187323">
    <property type="component" value="Unassembled WGS sequence"/>
</dbReference>
<evidence type="ECO:0000313" key="3">
    <source>
        <dbReference type="Proteomes" id="UP000187323"/>
    </source>
</evidence>
<comment type="caution">
    <text evidence="2">The sequence shown here is derived from an EMBL/GenBank/DDBJ whole genome shotgun (WGS) entry which is preliminary data.</text>
</comment>
<protein>
    <recommendedName>
        <fullName evidence="1">Helix-turn-helix domain-containing protein</fullName>
    </recommendedName>
</protein>
<dbReference type="InterPro" id="IPR009061">
    <property type="entry name" value="DNA-bd_dom_put_sf"/>
</dbReference>
<dbReference type="NCBIfam" id="TIGR01764">
    <property type="entry name" value="excise"/>
    <property type="match status" value="1"/>
</dbReference>
<dbReference type="GO" id="GO:0003677">
    <property type="term" value="F:DNA binding"/>
    <property type="evidence" value="ECO:0007669"/>
    <property type="project" value="InterPro"/>
</dbReference>
<accession>A0AB36J4M9</accession>
<dbReference type="InterPro" id="IPR041657">
    <property type="entry name" value="HTH_17"/>
</dbReference>
<name>A0AB36J4M9_9BACL</name>
<dbReference type="Gene3D" id="1.10.10.10">
    <property type="entry name" value="Winged helix-like DNA-binding domain superfamily/Winged helix DNA-binding domain"/>
    <property type="match status" value="1"/>
</dbReference>
<dbReference type="SUPFAM" id="SSF46955">
    <property type="entry name" value="Putative DNA-binding domain"/>
    <property type="match status" value="1"/>
</dbReference>
<evidence type="ECO:0000259" key="1">
    <source>
        <dbReference type="Pfam" id="PF12728"/>
    </source>
</evidence>
<dbReference type="AlphaFoldDB" id="A0AB36J4M9"/>